<dbReference type="PANTHER" id="PTHR34047:SF8">
    <property type="entry name" value="PROTEIN YKFC"/>
    <property type="match status" value="1"/>
</dbReference>
<dbReference type="AlphaFoldDB" id="R9GX02"/>
<comment type="caution">
    <text evidence="3">The sequence shown here is derived from an EMBL/GenBank/DDBJ whole genome shotgun (WGS) entry which is preliminary data.</text>
</comment>
<comment type="similarity">
    <text evidence="1">Belongs to the bacterial reverse transcriptase family.</text>
</comment>
<dbReference type="PATRIC" id="fig|1150600.3.peg.3312"/>
<dbReference type="OrthoDB" id="9780724at2"/>
<evidence type="ECO:0000256" key="1">
    <source>
        <dbReference type="ARBA" id="ARBA00034120"/>
    </source>
</evidence>
<organism evidence="3 4">
    <name type="scientific">Arcticibacter svalbardensis MN12-7</name>
    <dbReference type="NCBI Taxonomy" id="1150600"/>
    <lineage>
        <taxon>Bacteria</taxon>
        <taxon>Pseudomonadati</taxon>
        <taxon>Bacteroidota</taxon>
        <taxon>Sphingobacteriia</taxon>
        <taxon>Sphingobacteriales</taxon>
        <taxon>Sphingobacteriaceae</taxon>
        <taxon>Arcticibacter</taxon>
    </lineage>
</organism>
<dbReference type="PROSITE" id="PS50878">
    <property type="entry name" value="RT_POL"/>
    <property type="match status" value="1"/>
</dbReference>
<dbReference type="InterPro" id="IPR051083">
    <property type="entry name" value="GrpII_Intron_Splice-Mob/Def"/>
</dbReference>
<dbReference type="EMBL" id="AQPN01000112">
    <property type="protein sequence ID" value="EOR93494.1"/>
    <property type="molecule type" value="Genomic_DNA"/>
</dbReference>
<evidence type="ECO:0000313" key="3">
    <source>
        <dbReference type="EMBL" id="EOR93494.1"/>
    </source>
</evidence>
<evidence type="ECO:0000259" key="2">
    <source>
        <dbReference type="PROSITE" id="PS50878"/>
    </source>
</evidence>
<dbReference type="STRING" id="1150600.ADIARSV_3343"/>
<feature type="domain" description="Reverse transcriptase" evidence="2">
    <location>
        <begin position="43"/>
        <end position="296"/>
    </location>
</feature>
<dbReference type="PANTHER" id="PTHR34047">
    <property type="entry name" value="NUCLEAR INTRON MATURASE 1, MITOCHONDRIAL-RELATED"/>
    <property type="match status" value="1"/>
</dbReference>
<evidence type="ECO:0000313" key="4">
    <source>
        <dbReference type="Proteomes" id="UP000014174"/>
    </source>
</evidence>
<gene>
    <name evidence="3" type="ORF">ADIARSV_3343</name>
</gene>
<dbReference type="CDD" id="cd01646">
    <property type="entry name" value="RT_Bac_retron_I"/>
    <property type="match status" value="1"/>
</dbReference>
<protein>
    <recommendedName>
        <fullName evidence="2">Reverse transcriptase domain-containing protein</fullName>
    </recommendedName>
</protein>
<reference evidence="3 4" key="1">
    <citation type="journal article" date="2013" name="Genome Announc.">
        <title>Draft Genome Sequence of Arcticibacter svalbardensis Strain MN12-7T, a Member of the Family Sphingobacteriaceae Isolated from an Arctic Soil Sample.</title>
        <authorList>
            <person name="Shivaji S."/>
            <person name="Ara S."/>
            <person name="Prasad S."/>
            <person name="Manasa B.P."/>
            <person name="Begum Z."/>
            <person name="Singh A."/>
            <person name="Kumar Pinnaka A."/>
        </authorList>
    </citation>
    <scope>NUCLEOTIDE SEQUENCE [LARGE SCALE GENOMIC DNA]</scope>
    <source>
        <strain evidence="3 4">MN12-7</strain>
    </source>
</reference>
<proteinExistence type="inferred from homology"/>
<dbReference type="InterPro" id="IPR000477">
    <property type="entry name" value="RT_dom"/>
</dbReference>
<dbReference type="RefSeq" id="WP_016196572.1">
    <property type="nucleotide sequence ID" value="NZ_AQPN01000112.1"/>
</dbReference>
<dbReference type="InterPro" id="IPR043502">
    <property type="entry name" value="DNA/RNA_pol_sf"/>
</dbReference>
<dbReference type="SUPFAM" id="SSF56672">
    <property type="entry name" value="DNA/RNA polymerases"/>
    <property type="match status" value="1"/>
</dbReference>
<name>R9GX02_9SPHI</name>
<sequence>MKLAENSYRWAIKHLFKESDTDLFPRPKELDVVEDLKEDLITKLIDIELGSYNWNAARRFVVPKDDVAYRIGTQLQLIDSIVLGAIIYEFGNSIESRRANEDTVFSYRFKPLADGTLYANKNPWNTFWRAYRQEIAMKTTRHHEGDDDDDDTFEFSLTDDYSHVVTCDISDFYNQIYLHTIENQLAACTIPNQAQKAIKELLLSLNANSSRGIPIGPHTTHLLAELSLVPIDKSLRLQGIEYKRYVDDFVFFCNSEKEARIRIQQLAEMLDKEQRLVLQRQKTKIFTAVEFLNHTKQLLIEDAVYDAEVEIIQIIQRYTGGDPYKKINLEVISDKHLAILSKKNIVTLLDTYLADKNFSKLRWFYRRLSQIGLPDAIDYSMENFEDLLPALNDVCLYINSCAENYESDWKDVGDIIFEIFEDEIVQSNPFYQISLLNLFVYNNNLNHIDKLISLFKNGNEDLRRKILLSSAQYEDAEGWIFQLKEEQDRFSPWTRRAYIIATKNLPLDQKKFLHSSIRQRLNKDDILEMLILKWAK</sequence>
<dbReference type="Proteomes" id="UP000014174">
    <property type="component" value="Unassembled WGS sequence"/>
</dbReference>
<accession>R9GX02</accession>
<dbReference type="eggNOG" id="COG3344">
    <property type="taxonomic scope" value="Bacteria"/>
</dbReference>
<dbReference type="Pfam" id="PF00078">
    <property type="entry name" value="RVT_1"/>
    <property type="match status" value="1"/>
</dbReference>
<keyword evidence="4" id="KW-1185">Reference proteome</keyword>